<comment type="caution">
    <text evidence="2">The sequence shown here is derived from an EMBL/GenBank/DDBJ whole genome shotgun (WGS) entry which is preliminary data.</text>
</comment>
<proteinExistence type="predicted"/>
<dbReference type="AlphaFoldDB" id="A0A7X8TU96"/>
<keyword evidence="1" id="KW-0472">Membrane</keyword>
<evidence type="ECO:0000256" key="1">
    <source>
        <dbReference type="SAM" id="Phobius"/>
    </source>
</evidence>
<dbReference type="RefSeq" id="WP_168837978.1">
    <property type="nucleotide sequence ID" value="NZ_JABAIK010000039.1"/>
</dbReference>
<accession>A0A7X8TU96</accession>
<feature type="transmembrane region" description="Helical" evidence="1">
    <location>
        <begin position="30"/>
        <end position="48"/>
    </location>
</feature>
<name>A0A7X8TU96_9VIBR</name>
<organism evidence="2 3">
    <name type="scientific">Vibrio agarilyticus</name>
    <dbReference type="NCBI Taxonomy" id="2726741"/>
    <lineage>
        <taxon>Bacteria</taxon>
        <taxon>Pseudomonadati</taxon>
        <taxon>Pseudomonadota</taxon>
        <taxon>Gammaproteobacteria</taxon>
        <taxon>Vibrionales</taxon>
        <taxon>Vibrionaceae</taxon>
        <taxon>Vibrio</taxon>
    </lineage>
</organism>
<sequence length="55" mass="6670">MPSTPPIDVNDGKWPAWHYAQYMTLWDFPTWQYIYVLVIAITMVMRFWQYINGRG</sequence>
<dbReference type="EMBL" id="JABAIK010000039">
    <property type="protein sequence ID" value="NLS14910.1"/>
    <property type="molecule type" value="Genomic_DNA"/>
</dbReference>
<evidence type="ECO:0000313" key="3">
    <source>
        <dbReference type="Proteomes" id="UP000535589"/>
    </source>
</evidence>
<keyword evidence="1" id="KW-0812">Transmembrane</keyword>
<evidence type="ECO:0000313" key="2">
    <source>
        <dbReference type="EMBL" id="NLS14910.1"/>
    </source>
</evidence>
<keyword evidence="1" id="KW-1133">Transmembrane helix</keyword>
<reference evidence="2 3" key="1">
    <citation type="submission" date="2020-04" db="EMBL/GenBank/DDBJ databases">
        <title>Vibrio sp. SM6, a novel species isolated from seawater.</title>
        <authorList>
            <person name="Wang X."/>
        </authorList>
    </citation>
    <scope>NUCLEOTIDE SEQUENCE [LARGE SCALE GENOMIC DNA]</scope>
    <source>
        <strain evidence="2 3">SM6</strain>
    </source>
</reference>
<dbReference type="Proteomes" id="UP000535589">
    <property type="component" value="Unassembled WGS sequence"/>
</dbReference>
<gene>
    <name evidence="2" type="ORF">HGP28_18825</name>
</gene>
<protein>
    <submittedName>
        <fullName evidence="2">Uncharacterized protein</fullName>
    </submittedName>
</protein>
<keyword evidence="3" id="KW-1185">Reference proteome</keyword>